<dbReference type="PANTHER" id="PTHR13859">
    <property type="entry name" value="ATROPHIN-RELATED"/>
    <property type="match status" value="1"/>
</dbReference>
<feature type="region of interest" description="Disordered" evidence="5">
    <location>
        <begin position="487"/>
        <end position="528"/>
    </location>
</feature>
<dbReference type="InterPro" id="IPR017884">
    <property type="entry name" value="SANT_dom"/>
</dbReference>
<keyword evidence="2" id="KW-0805">Transcription regulation</keyword>
<keyword evidence="8" id="KW-1185">Reference proteome</keyword>
<dbReference type="FunFam" id="1.10.10.60:FF:000374">
    <property type="entry name" value="Arginine-glutamic acid dipeptide repeat protein"/>
    <property type="match status" value="1"/>
</dbReference>
<keyword evidence="3" id="KW-0804">Transcription</keyword>
<comment type="subcellular location">
    <subcellularLocation>
        <location evidence="1">Nucleus</location>
    </subcellularLocation>
</comment>
<evidence type="ECO:0000256" key="3">
    <source>
        <dbReference type="ARBA" id="ARBA00023163"/>
    </source>
</evidence>
<protein>
    <recommendedName>
        <fullName evidence="6">SANT domain-containing protein</fullName>
    </recommendedName>
</protein>
<dbReference type="Proteomes" id="UP000467840">
    <property type="component" value="Chromosome 1"/>
</dbReference>
<evidence type="ECO:0000256" key="2">
    <source>
        <dbReference type="ARBA" id="ARBA00023015"/>
    </source>
</evidence>
<feature type="compositionally biased region" description="Polar residues" evidence="5">
    <location>
        <begin position="514"/>
        <end position="528"/>
    </location>
</feature>
<evidence type="ECO:0000313" key="7">
    <source>
        <dbReference type="EMBL" id="KAF2298502.1"/>
    </source>
</evidence>
<name>A0A6A6LAR4_HEVBR</name>
<reference evidence="7 8" key="1">
    <citation type="journal article" date="2020" name="Mol. Plant">
        <title>The Chromosome-Based Rubber Tree Genome Provides New Insights into Spurge Genome Evolution and Rubber Biosynthesis.</title>
        <authorList>
            <person name="Liu J."/>
            <person name="Shi C."/>
            <person name="Shi C.C."/>
            <person name="Li W."/>
            <person name="Zhang Q.J."/>
            <person name="Zhang Y."/>
            <person name="Li K."/>
            <person name="Lu H.F."/>
            <person name="Shi C."/>
            <person name="Zhu S.T."/>
            <person name="Xiao Z.Y."/>
            <person name="Nan H."/>
            <person name="Yue Y."/>
            <person name="Zhu X.G."/>
            <person name="Wu Y."/>
            <person name="Hong X.N."/>
            <person name="Fan G.Y."/>
            <person name="Tong Y."/>
            <person name="Zhang D."/>
            <person name="Mao C.L."/>
            <person name="Liu Y.L."/>
            <person name="Hao S.J."/>
            <person name="Liu W.Q."/>
            <person name="Lv M.Q."/>
            <person name="Zhang H.B."/>
            <person name="Liu Y."/>
            <person name="Hu-Tang G.R."/>
            <person name="Wang J.P."/>
            <person name="Wang J.H."/>
            <person name="Sun Y.H."/>
            <person name="Ni S.B."/>
            <person name="Chen W.B."/>
            <person name="Zhang X.C."/>
            <person name="Jiao Y.N."/>
            <person name="Eichler E.E."/>
            <person name="Li G.H."/>
            <person name="Liu X."/>
            <person name="Gao L.Z."/>
        </authorList>
    </citation>
    <scope>NUCLEOTIDE SEQUENCE [LARGE SCALE GENOMIC DNA]</scope>
    <source>
        <strain evidence="8">cv. GT1</strain>
        <tissue evidence="7">Leaf</tissue>
    </source>
</reference>
<evidence type="ECO:0000256" key="1">
    <source>
        <dbReference type="ARBA" id="ARBA00004123"/>
    </source>
</evidence>
<dbReference type="EMBL" id="JAAGAX010000011">
    <property type="protein sequence ID" value="KAF2298502.1"/>
    <property type="molecule type" value="Genomic_DNA"/>
</dbReference>
<dbReference type="Gene3D" id="1.10.10.60">
    <property type="entry name" value="Homeodomain-like"/>
    <property type="match status" value="1"/>
</dbReference>
<comment type="caution">
    <text evidence="7">The sequence shown here is derived from an EMBL/GenBank/DDBJ whole genome shotgun (WGS) entry which is preliminary data.</text>
</comment>
<feature type="compositionally biased region" description="Polar residues" evidence="5">
    <location>
        <begin position="487"/>
        <end position="500"/>
    </location>
</feature>
<keyword evidence="4" id="KW-0539">Nucleus</keyword>
<evidence type="ECO:0000313" key="8">
    <source>
        <dbReference type="Proteomes" id="UP000467840"/>
    </source>
</evidence>
<proteinExistence type="predicted"/>
<evidence type="ECO:0000256" key="4">
    <source>
        <dbReference type="ARBA" id="ARBA00023242"/>
    </source>
</evidence>
<dbReference type="InterPro" id="IPR057712">
    <property type="entry name" value="DUF7952"/>
</dbReference>
<dbReference type="PANTHER" id="PTHR13859:SF11">
    <property type="entry name" value="GRUNGE, ISOFORM J"/>
    <property type="match status" value="1"/>
</dbReference>
<accession>A0A6A6LAR4</accession>
<feature type="compositionally biased region" description="Acidic residues" evidence="5">
    <location>
        <begin position="273"/>
        <end position="288"/>
    </location>
</feature>
<dbReference type="Pfam" id="PF25826">
    <property type="entry name" value="DUF7952"/>
    <property type="match status" value="1"/>
</dbReference>
<evidence type="ECO:0000259" key="6">
    <source>
        <dbReference type="PROSITE" id="PS51293"/>
    </source>
</evidence>
<evidence type="ECO:0000256" key="5">
    <source>
        <dbReference type="SAM" id="MobiDB-lite"/>
    </source>
</evidence>
<feature type="domain" description="SANT" evidence="6">
    <location>
        <begin position="85"/>
        <end position="136"/>
    </location>
</feature>
<dbReference type="PROSITE" id="PS51293">
    <property type="entry name" value="SANT"/>
    <property type="match status" value="1"/>
</dbReference>
<dbReference type="GO" id="GO:0005634">
    <property type="term" value="C:nucleus"/>
    <property type="evidence" value="ECO:0007669"/>
    <property type="project" value="UniProtKB-SubCell"/>
</dbReference>
<sequence>MLELKTLMGLWNLKTVGSQITSNNEFPEVKVEPLDSLSGFRKNLGVHSNIQQVAGSDKMEVDSVLLQSETKMDLVERGFYPLPGLMCESWTDVECDSFLLGLYIFGKNLVAVKKFVDSKEMGDILSFYYGKFYRSDGYHRWSQCRRLRSRRSIHGQKIFTGWRQQELLSRLFSHVSQECQSVLLEVSRTFTEGKISFEEYIFTLKSAVGINVLIEAVGIGKGKHDLTDIAMEPIKSNNTISFGSWSRTPKVRELISLPIETISVSTFSSLSSETEEDTSEDSQEEAEETQTSNPAENATEMRICVDSTYCTNNLLNIGTSNNPDPSIAAEENHENIEISLINKKEERKTMKYQFGRKVKSGCSKYLVPITRQQGTIACDSGQSNWSTKNMFADRKLNKDETHYMSNSPDACEDRIFQVSPPQISSSASSLVKDSPDESNEGIVVENCLVREVSPEKPQSPKLIDLNIPHVSPDFVAEEPIMADMEQNNDSSSFLSGTGQQPEPFKLCDNGADPWQQSLASNRRQSTRNRPLTTKALEALELGFFSTKKKRKGADMPESNSISRPSRRVCGRIGFEAISKKGSMNEVTDSRTGELLDGFQGDTDMVNNS</sequence>
<gene>
    <name evidence="7" type="ORF">GH714_023843</name>
</gene>
<dbReference type="GO" id="GO:0003714">
    <property type="term" value="F:transcription corepressor activity"/>
    <property type="evidence" value="ECO:0007669"/>
    <property type="project" value="TreeGrafter"/>
</dbReference>
<dbReference type="InterPro" id="IPR009057">
    <property type="entry name" value="Homeodomain-like_sf"/>
</dbReference>
<dbReference type="SUPFAM" id="SSF46689">
    <property type="entry name" value="Homeodomain-like"/>
    <property type="match status" value="1"/>
</dbReference>
<feature type="region of interest" description="Disordered" evidence="5">
    <location>
        <begin position="267"/>
        <end position="298"/>
    </location>
</feature>
<organism evidence="7 8">
    <name type="scientific">Hevea brasiliensis</name>
    <name type="common">Para rubber tree</name>
    <name type="synonym">Siphonia brasiliensis</name>
    <dbReference type="NCBI Taxonomy" id="3981"/>
    <lineage>
        <taxon>Eukaryota</taxon>
        <taxon>Viridiplantae</taxon>
        <taxon>Streptophyta</taxon>
        <taxon>Embryophyta</taxon>
        <taxon>Tracheophyta</taxon>
        <taxon>Spermatophyta</taxon>
        <taxon>Magnoliopsida</taxon>
        <taxon>eudicotyledons</taxon>
        <taxon>Gunneridae</taxon>
        <taxon>Pentapetalae</taxon>
        <taxon>rosids</taxon>
        <taxon>fabids</taxon>
        <taxon>Malpighiales</taxon>
        <taxon>Euphorbiaceae</taxon>
        <taxon>Crotonoideae</taxon>
        <taxon>Micrandreae</taxon>
        <taxon>Hevea</taxon>
    </lineage>
</organism>
<dbReference type="AlphaFoldDB" id="A0A6A6LAR4"/>